<evidence type="ECO:0000313" key="2">
    <source>
        <dbReference type="EMBL" id="CAG8835352.1"/>
    </source>
</evidence>
<dbReference type="EMBL" id="CAJVQB010051276">
    <property type="protein sequence ID" value="CAG8835352.1"/>
    <property type="molecule type" value="Genomic_DNA"/>
</dbReference>
<keyword evidence="3" id="KW-1185">Reference proteome</keyword>
<dbReference type="Proteomes" id="UP000789901">
    <property type="component" value="Unassembled WGS sequence"/>
</dbReference>
<name>A0ABN7WLK9_GIGMA</name>
<reference evidence="2 3" key="1">
    <citation type="submission" date="2021-06" db="EMBL/GenBank/DDBJ databases">
        <authorList>
            <person name="Kallberg Y."/>
            <person name="Tangrot J."/>
            <person name="Rosling A."/>
        </authorList>
    </citation>
    <scope>NUCLEOTIDE SEQUENCE [LARGE SCALE GENOMIC DNA]</scope>
    <source>
        <strain evidence="2 3">120-4 pot B 10/14</strain>
    </source>
</reference>
<feature type="non-terminal residue" evidence="2">
    <location>
        <position position="1"/>
    </location>
</feature>
<protein>
    <submittedName>
        <fullName evidence="2">9670_t:CDS:1</fullName>
    </submittedName>
</protein>
<proteinExistence type="predicted"/>
<sequence length="156" mass="18019">NTSNSSPENDSNQENDSSQESDSDQKMIRIKKIWFNLEVVYLSAQKMEIVSYVKQYGRNQVAKKFNLNASMIGRWVKASASCENQANTNSRKLGSGRRALYPKAEESLYTWIIEQRKQVLAVTYMTIQNQMKKILQQPNMILLYSDAAKTFKTSYR</sequence>
<comment type="caution">
    <text evidence="2">The sequence shown here is derived from an EMBL/GenBank/DDBJ whole genome shotgun (WGS) entry which is preliminary data.</text>
</comment>
<gene>
    <name evidence="2" type="ORF">GMARGA_LOCUS32523</name>
</gene>
<evidence type="ECO:0000256" key="1">
    <source>
        <dbReference type="SAM" id="MobiDB-lite"/>
    </source>
</evidence>
<dbReference type="Gene3D" id="1.10.10.60">
    <property type="entry name" value="Homeodomain-like"/>
    <property type="match status" value="1"/>
</dbReference>
<accession>A0ABN7WLK9</accession>
<feature type="region of interest" description="Disordered" evidence="1">
    <location>
        <begin position="1"/>
        <end position="24"/>
    </location>
</feature>
<evidence type="ECO:0000313" key="3">
    <source>
        <dbReference type="Proteomes" id="UP000789901"/>
    </source>
</evidence>
<feature type="compositionally biased region" description="Acidic residues" evidence="1">
    <location>
        <begin position="11"/>
        <end position="22"/>
    </location>
</feature>
<feature type="compositionally biased region" description="Low complexity" evidence="1">
    <location>
        <begin position="1"/>
        <end position="10"/>
    </location>
</feature>
<organism evidence="2 3">
    <name type="scientific">Gigaspora margarita</name>
    <dbReference type="NCBI Taxonomy" id="4874"/>
    <lineage>
        <taxon>Eukaryota</taxon>
        <taxon>Fungi</taxon>
        <taxon>Fungi incertae sedis</taxon>
        <taxon>Mucoromycota</taxon>
        <taxon>Glomeromycotina</taxon>
        <taxon>Glomeromycetes</taxon>
        <taxon>Diversisporales</taxon>
        <taxon>Gigasporaceae</taxon>
        <taxon>Gigaspora</taxon>
    </lineage>
</organism>